<dbReference type="PANTHER" id="PTHR33332">
    <property type="entry name" value="REVERSE TRANSCRIPTASE DOMAIN-CONTAINING PROTEIN"/>
    <property type="match status" value="1"/>
</dbReference>
<dbReference type="SUPFAM" id="SSF56672">
    <property type="entry name" value="DNA/RNA polymerases"/>
    <property type="match status" value="1"/>
</dbReference>
<evidence type="ECO:0000259" key="1">
    <source>
        <dbReference type="PROSITE" id="PS50878"/>
    </source>
</evidence>
<keyword evidence="3" id="KW-1185">Reference proteome</keyword>
<name>A0A6H5IFL5_9HYME</name>
<dbReference type="Proteomes" id="UP000479190">
    <property type="component" value="Unassembled WGS sequence"/>
</dbReference>
<dbReference type="InterPro" id="IPR043502">
    <property type="entry name" value="DNA/RNA_pol_sf"/>
</dbReference>
<dbReference type="PROSITE" id="PS50878">
    <property type="entry name" value="RT_POL"/>
    <property type="match status" value="1"/>
</dbReference>
<sequence>MAKCPYEYLQATSVLVEDGRGPITFSAINCPPGRTIKQEQFTSWGSRSPTPSPRGRQLYETLEKENYTTISTGEPTYWPSDLSKRPDLIDFAVTKDRTFHVKIKNEITSLYEIHAGVPQGSVLGPTLYLLYTADLPSSENVTIATYADDTALLCSHQCPVTASSNLQKHISKVETWYKSWRIKVNETKSIHTTFTLCTKKCPSVFLNGINIPQDNVVKYLGIHLDRRLTWRSHIWTKRKQLNLKIRKMYWLLGRNSTLTLENKLLLYNSMLKSIWTYSIQLWGAASKSNIEIIERLQSKTLRCLVNAPWFVTNEDIRKDLKVPTVVKEEICKFSDKYKDRLKNHPNSLAARLGSTSFEHSRLKHRGTRTADHAELCGLVPVLSLAVIRTTSQPRRSAGLHHRWRAGPLPAFAFGLLNRAHLPYLRSSVTLSVYQSHQDPSDVFCPGSPEITQISRTFRDFTTPRVVEGCWLDRDSLL</sequence>
<accession>A0A6H5IFL5</accession>
<proteinExistence type="predicted"/>
<dbReference type="Pfam" id="PF00078">
    <property type="entry name" value="RVT_1"/>
    <property type="match status" value="1"/>
</dbReference>
<dbReference type="InterPro" id="IPR000477">
    <property type="entry name" value="RT_dom"/>
</dbReference>
<evidence type="ECO:0000313" key="3">
    <source>
        <dbReference type="Proteomes" id="UP000479190"/>
    </source>
</evidence>
<protein>
    <recommendedName>
        <fullName evidence="1">Reverse transcriptase domain-containing protein</fullName>
    </recommendedName>
</protein>
<gene>
    <name evidence="2" type="ORF">TBRA_LOCUS7676</name>
</gene>
<dbReference type="EMBL" id="CADCXV010000799">
    <property type="protein sequence ID" value="CAB0035793.1"/>
    <property type="molecule type" value="Genomic_DNA"/>
</dbReference>
<reference evidence="2 3" key="1">
    <citation type="submission" date="2020-02" db="EMBL/GenBank/DDBJ databases">
        <authorList>
            <person name="Ferguson B K."/>
        </authorList>
    </citation>
    <scope>NUCLEOTIDE SEQUENCE [LARGE SCALE GENOMIC DNA]</scope>
</reference>
<evidence type="ECO:0000313" key="2">
    <source>
        <dbReference type="EMBL" id="CAB0035793.1"/>
    </source>
</evidence>
<feature type="domain" description="Reverse transcriptase" evidence="1">
    <location>
        <begin position="1"/>
        <end position="224"/>
    </location>
</feature>
<dbReference type="OrthoDB" id="7698997at2759"/>
<dbReference type="AlphaFoldDB" id="A0A6H5IFL5"/>
<organism evidence="2 3">
    <name type="scientific">Trichogramma brassicae</name>
    <dbReference type="NCBI Taxonomy" id="86971"/>
    <lineage>
        <taxon>Eukaryota</taxon>
        <taxon>Metazoa</taxon>
        <taxon>Ecdysozoa</taxon>
        <taxon>Arthropoda</taxon>
        <taxon>Hexapoda</taxon>
        <taxon>Insecta</taxon>
        <taxon>Pterygota</taxon>
        <taxon>Neoptera</taxon>
        <taxon>Endopterygota</taxon>
        <taxon>Hymenoptera</taxon>
        <taxon>Apocrita</taxon>
        <taxon>Proctotrupomorpha</taxon>
        <taxon>Chalcidoidea</taxon>
        <taxon>Trichogrammatidae</taxon>
        <taxon>Trichogramma</taxon>
    </lineage>
</organism>
<dbReference type="GO" id="GO:0071897">
    <property type="term" value="P:DNA biosynthetic process"/>
    <property type="evidence" value="ECO:0007669"/>
    <property type="project" value="UniProtKB-ARBA"/>
</dbReference>